<comment type="similarity">
    <text evidence="2 4">Belongs to the peptidase M16 family.</text>
</comment>
<dbReference type="PANTHER" id="PTHR11851:SF49">
    <property type="entry name" value="MITOCHONDRIAL-PROCESSING PEPTIDASE SUBUNIT ALPHA"/>
    <property type="match status" value="1"/>
</dbReference>
<evidence type="ECO:0000256" key="1">
    <source>
        <dbReference type="ARBA" id="ARBA00001947"/>
    </source>
</evidence>
<dbReference type="Proteomes" id="UP000198755">
    <property type="component" value="Unassembled WGS sequence"/>
</dbReference>
<keyword evidence="3" id="KW-0378">Hydrolase</keyword>
<proteinExistence type="inferred from homology"/>
<dbReference type="EMBL" id="FOSN01000003">
    <property type="protein sequence ID" value="SFK19152.1"/>
    <property type="molecule type" value="Genomic_DNA"/>
</dbReference>
<evidence type="ECO:0000313" key="7">
    <source>
        <dbReference type="EMBL" id="SFK19152.1"/>
    </source>
</evidence>
<keyword evidence="3" id="KW-0482">Metalloprotease</keyword>
<evidence type="ECO:0000259" key="6">
    <source>
        <dbReference type="Pfam" id="PF05193"/>
    </source>
</evidence>
<evidence type="ECO:0000256" key="3">
    <source>
        <dbReference type="ARBA" id="ARBA00023049"/>
    </source>
</evidence>
<protein>
    <submittedName>
        <fullName evidence="7">Predicted Zn-dependent peptidase</fullName>
    </submittedName>
</protein>
<evidence type="ECO:0000256" key="4">
    <source>
        <dbReference type="RuleBase" id="RU004447"/>
    </source>
</evidence>
<sequence>MSVRITTLPSGLRIVTDAIPHLETAAVGVWIGAGSRHEGDDEHGLSHLLEHMAFKGTRRRSARDIAEEIEMAGGDLNAATSTEHTAYNAHILAADMPLALDILADILTDSTFDADELEREKGVILQEIGAVEDTPDDLVFDLFNASAFPDQAIGRPILGTAERVTKFGRDAIGGFLETHYRAGATIIGAAGAVDHDQICADAERRFGGLSVQASKTESPPALYRGGDIRLKRRLEQAHIVIGFEGLTYKSENFYALQVFANAVGGGMSSRLFQEVRESRGLAYSIHAFHWGFSDTGLFGFYAATGAKDVAELMPVALDCLGSAAHSLTEAEARRAKAQMKVSLLTALESPAARCEQIARQMMAFDRVLGREEIIAKIDDLTIEQIRRAGARALSSAPTVAAIGPVGKVHTPDRVAARLRAI</sequence>
<name>A0A1I3XI18_9HYPH</name>
<dbReference type="SUPFAM" id="SSF63411">
    <property type="entry name" value="LuxS/MPP-like metallohydrolase"/>
    <property type="match status" value="2"/>
</dbReference>
<evidence type="ECO:0000256" key="2">
    <source>
        <dbReference type="ARBA" id="ARBA00007261"/>
    </source>
</evidence>
<feature type="domain" description="Peptidase M16 N-terminal" evidence="5">
    <location>
        <begin position="14"/>
        <end position="160"/>
    </location>
</feature>
<keyword evidence="3" id="KW-0645">Protease</keyword>
<evidence type="ECO:0000313" key="8">
    <source>
        <dbReference type="Proteomes" id="UP000198755"/>
    </source>
</evidence>
<dbReference type="GO" id="GO:0004222">
    <property type="term" value="F:metalloendopeptidase activity"/>
    <property type="evidence" value="ECO:0007669"/>
    <property type="project" value="InterPro"/>
</dbReference>
<keyword evidence="8" id="KW-1185">Reference proteome</keyword>
<dbReference type="RefSeq" id="WP_091679385.1">
    <property type="nucleotide sequence ID" value="NZ_FOSN01000003.1"/>
</dbReference>
<dbReference type="InterPro" id="IPR011249">
    <property type="entry name" value="Metalloenz_LuxS/M16"/>
</dbReference>
<dbReference type="Gene3D" id="3.30.830.10">
    <property type="entry name" value="Metalloenzyme, LuxS/M16 peptidase-like"/>
    <property type="match status" value="2"/>
</dbReference>
<feature type="domain" description="Peptidase M16 C-terminal" evidence="6">
    <location>
        <begin position="168"/>
        <end position="339"/>
    </location>
</feature>
<dbReference type="OrthoDB" id="9811314at2"/>
<evidence type="ECO:0000259" key="5">
    <source>
        <dbReference type="Pfam" id="PF00675"/>
    </source>
</evidence>
<comment type="cofactor">
    <cofactor evidence="1">
        <name>Zn(2+)</name>
        <dbReference type="ChEBI" id="CHEBI:29105"/>
    </cofactor>
</comment>
<dbReference type="FunFam" id="3.30.830.10:FF:000008">
    <property type="entry name" value="Mitochondrial-processing peptidase subunit beta"/>
    <property type="match status" value="1"/>
</dbReference>
<dbReference type="InterPro" id="IPR011765">
    <property type="entry name" value="Pept_M16_N"/>
</dbReference>
<dbReference type="STRING" id="1612308.SAMN05444581_103148"/>
<dbReference type="AlphaFoldDB" id="A0A1I3XI18"/>
<dbReference type="Pfam" id="PF05193">
    <property type="entry name" value="Peptidase_M16_C"/>
    <property type="match status" value="1"/>
</dbReference>
<dbReference type="InterPro" id="IPR050361">
    <property type="entry name" value="MPP/UQCRC_Complex"/>
</dbReference>
<dbReference type="InterPro" id="IPR007863">
    <property type="entry name" value="Peptidase_M16_C"/>
</dbReference>
<accession>A0A1I3XI18</accession>
<organism evidence="7 8">
    <name type="scientific">Methylocapsa palsarum</name>
    <dbReference type="NCBI Taxonomy" id="1612308"/>
    <lineage>
        <taxon>Bacteria</taxon>
        <taxon>Pseudomonadati</taxon>
        <taxon>Pseudomonadota</taxon>
        <taxon>Alphaproteobacteria</taxon>
        <taxon>Hyphomicrobiales</taxon>
        <taxon>Beijerinckiaceae</taxon>
        <taxon>Methylocapsa</taxon>
    </lineage>
</organism>
<dbReference type="PROSITE" id="PS00143">
    <property type="entry name" value="INSULINASE"/>
    <property type="match status" value="1"/>
</dbReference>
<dbReference type="GO" id="GO:0046872">
    <property type="term" value="F:metal ion binding"/>
    <property type="evidence" value="ECO:0007669"/>
    <property type="project" value="InterPro"/>
</dbReference>
<dbReference type="PANTHER" id="PTHR11851">
    <property type="entry name" value="METALLOPROTEASE"/>
    <property type="match status" value="1"/>
</dbReference>
<dbReference type="Pfam" id="PF00675">
    <property type="entry name" value="Peptidase_M16"/>
    <property type="match status" value="1"/>
</dbReference>
<gene>
    <name evidence="7" type="ORF">SAMN05444581_103148</name>
</gene>
<reference evidence="7 8" key="1">
    <citation type="submission" date="2016-10" db="EMBL/GenBank/DDBJ databases">
        <authorList>
            <person name="de Groot N.N."/>
        </authorList>
    </citation>
    <scope>NUCLEOTIDE SEQUENCE [LARGE SCALE GENOMIC DNA]</scope>
    <source>
        <strain evidence="7 8">NE2</strain>
    </source>
</reference>
<dbReference type="InterPro" id="IPR001431">
    <property type="entry name" value="Pept_M16_Zn_BS"/>
</dbReference>
<dbReference type="GO" id="GO:0006508">
    <property type="term" value="P:proteolysis"/>
    <property type="evidence" value="ECO:0007669"/>
    <property type="project" value="InterPro"/>
</dbReference>